<keyword evidence="1" id="KW-0472">Membrane</keyword>
<evidence type="ECO:0000313" key="5">
    <source>
        <dbReference type="Proteomes" id="UP000230069"/>
    </source>
</evidence>
<dbReference type="PANTHER" id="PTHR33976">
    <property type="entry name" value="OS07G0645000 PROTEIN"/>
    <property type="match status" value="1"/>
</dbReference>
<keyword evidence="1" id="KW-0812">Transmembrane</keyword>
<dbReference type="OrthoDB" id="753138at2759"/>
<organism evidence="4 5">
    <name type="scientific">Aquilegia coerulea</name>
    <name type="common">Rocky mountain columbine</name>
    <dbReference type="NCBI Taxonomy" id="218851"/>
    <lineage>
        <taxon>Eukaryota</taxon>
        <taxon>Viridiplantae</taxon>
        <taxon>Streptophyta</taxon>
        <taxon>Embryophyta</taxon>
        <taxon>Tracheophyta</taxon>
        <taxon>Spermatophyta</taxon>
        <taxon>Magnoliopsida</taxon>
        <taxon>Ranunculales</taxon>
        <taxon>Ranunculaceae</taxon>
        <taxon>Thalictroideae</taxon>
        <taxon>Aquilegia</taxon>
    </lineage>
</organism>
<dbReference type="InterPro" id="IPR045285">
    <property type="entry name" value="At5g19230-like"/>
</dbReference>
<dbReference type="EMBL" id="KZ305071">
    <property type="protein sequence ID" value="PIA30806.1"/>
    <property type="molecule type" value="Genomic_DNA"/>
</dbReference>
<evidence type="ECO:0000259" key="3">
    <source>
        <dbReference type="Pfam" id="PF25884"/>
    </source>
</evidence>
<dbReference type="AlphaFoldDB" id="A0A2G5CHQ8"/>
<name>A0A2G5CHQ8_AQUCA</name>
<dbReference type="InterPro" id="IPR059083">
    <property type="entry name" value="At5g19230_dom"/>
</dbReference>
<proteinExistence type="predicted"/>
<sequence length="201" mass="21977">MATMASSSLVILLFVSFHTMILLTPQVQADEEDDLLRGINNYRVSLNRSSLIENKNAECFAEQLAEQFKKQPCTNTTGSNAILGTEPQLSNYPDLLKKCHLNLTNTRDGVIMPACVPNLDQGLVLTNFTETHYNANLNDTKYTGVGIGSENDWIVVVLSTNTADGSFVPAGPDNSAALVPKLKLIYLLFSLCLGFVLVCFN</sequence>
<feature type="signal peptide" evidence="2">
    <location>
        <begin position="1"/>
        <end position="29"/>
    </location>
</feature>
<dbReference type="InParanoid" id="A0A2G5CHQ8"/>
<dbReference type="Proteomes" id="UP000230069">
    <property type="component" value="Unassembled WGS sequence"/>
</dbReference>
<keyword evidence="5" id="KW-1185">Reference proteome</keyword>
<keyword evidence="1" id="KW-1133">Transmembrane helix</keyword>
<feature type="transmembrane region" description="Helical" evidence="1">
    <location>
        <begin position="184"/>
        <end position="200"/>
    </location>
</feature>
<feature type="domain" description="Uncharacterized GPI-anchored protein At5g19230-like" evidence="3">
    <location>
        <begin position="32"/>
        <end position="158"/>
    </location>
</feature>
<dbReference type="Pfam" id="PF25884">
    <property type="entry name" value="At5g19230"/>
    <property type="match status" value="1"/>
</dbReference>
<keyword evidence="2" id="KW-0732">Signal</keyword>
<dbReference type="FunCoup" id="A0A2G5CHQ8">
    <property type="interactions" value="1262"/>
</dbReference>
<evidence type="ECO:0000256" key="1">
    <source>
        <dbReference type="SAM" id="Phobius"/>
    </source>
</evidence>
<dbReference type="PANTHER" id="PTHR33976:SF8">
    <property type="entry name" value="OS07G0645000 PROTEIN"/>
    <property type="match status" value="1"/>
</dbReference>
<feature type="chain" id="PRO_5013680273" description="Uncharacterized GPI-anchored protein At5g19230-like domain-containing protein" evidence="2">
    <location>
        <begin position="30"/>
        <end position="201"/>
    </location>
</feature>
<evidence type="ECO:0000256" key="2">
    <source>
        <dbReference type="SAM" id="SignalP"/>
    </source>
</evidence>
<reference evidence="4 5" key="1">
    <citation type="submission" date="2017-09" db="EMBL/GenBank/DDBJ databases">
        <title>WGS assembly of Aquilegia coerulea Goldsmith.</title>
        <authorList>
            <person name="Hodges S."/>
            <person name="Kramer E."/>
            <person name="Nordborg M."/>
            <person name="Tomkins J."/>
            <person name="Borevitz J."/>
            <person name="Derieg N."/>
            <person name="Yan J."/>
            <person name="Mihaltcheva S."/>
            <person name="Hayes R.D."/>
            <person name="Rokhsar D."/>
        </authorList>
    </citation>
    <scope>NUCLEOTIDE SEQUENCE [LARGE SCALE GENOMIC DNA]</scope>
    <source>
        <strain evidence="5">cv. Goldsmith</strain>
    </source>
</reference>
<dbReference type="STRING" id="218851.A0A2G5CHQ8"/>
<evidence type="ECO:0000313" key="4">
    <source>
        <dbReference type="EMBL" id="PIA30806.1"/>
    </source>
</evidence>
<accession>A0A2G5CHQ8</accession>
<protein>
    <recommendedName>
        <fullName evidence="3">Uncharacterized GPI-anchored protein At5g19230-like domain-containing protein</fullName>
    </recommendedName>
</protein>
<gene>
    <name evidence="4" type="ORF">AQUCO_05400123v1</name>
</gene>